<keyword evidence="3" id="KW-1185">Reference proteome</keyword>
<organism evidence="2 3">
    <name type="scientific">Puccinia striiformis f. sp. tritici PST-78</name>
    <dbReference type="NCBI Taxonomy" id="1165861"/>
    <lineage>
        <taxon>Eukaryota</taxon>
        <taxon>Fungi</taxon>
        <taxon>Dikarya</taxon>
        <taxon>Basidiomycota</taxon>
        <taxon>Pucciniomycotina</taxon>
        <taxon>Pucciniomycetes</taxon>
        <taxon>Pucciniales</taxon>
        <taxon>Pucciniaceae</taxon>
        <taxon>Puccinia</taxon>
    </lineage>
</organism>
<dbReference type="STRING" id="1165861.A0A0L0VVA3"/>
<feature type="region of interest" description="Disordered" evidence="1">
    <location>
        <begin position="1"/>
        <end position="34"/>
    </location>
</feature>
<dbReference type="Proteomes" id="UP000054564">
    <property type="component" value="Unassembled WGS sequence"/>
</dbReference>
<evidence type="ECO:0000256" key="1">
    <source>
        <dbReference type="SAM" id="MobiDB-lite"/>
    </source>
</evidence>
<accession>A0A0L0VVA3</accession>
<dbReference type="AlphaFoldDB" id="A0A0L0VVA3"/>
<feature type="compositionally biased region" description="Low complexity" evidence="1">
    <location>
        <begin position="18"/>
        <end position="29"/>
    </location>
</feature>
<name>A0A0L0VVA3_9BASI</name>
<reference evidence="3" key="1">
    <citation type="submission" date="2014-03" db="EMBL/GenBank/DDBJ databases">
        <title>The Genome Sequence of Puccinia striiformis f. sp. tritici PST-78.</title>
        <authorList>
            <consortium name="The Broad Institute Genome Sequencing Platform"/>
            <person name="Cuomo C."/>
            <person name="Hulbert S."/>
            <person name="Chen X."/>
            <person name="Walker B."/>
            <person name="Young S.K."/>
            <person name="Zeng Q."/>
            <person name="Gargeya S."/>
            <person name="Fitzgerald M."/>
            <person name="Haas B."/>
            <person name="Abouelleil A."/>
            <person name="Alvarado L."/>
            <person name="Arachchi H.M."/>
            <person name="Berlin A.M."/>
            <person name="Chapman S.B."/>
            <person name="Goldberg J."/>
            <person name="Griggs A."/>
            <person name="Gujja S."/>
            <person name="Hansen M."/>
            <person name="Howarth C."/>
            <person name="Imamovic A."/>
            <person name="Larimer J."/>
            <person name="McCowan C."/>
            <person name="Montmayeur A."/>
            <person name="Murphy C."/>
            <person name="Neiman D."/>
            <person name="Pearson M."/>
            <person name="Priest M."/>
            <person name="Roberts A."/>
            <person name="Saif S."/>
            <person name="Shea T."/>
            <person name="Sisk P."/>
            <person name="Sykes S."/>
            <person name="Wortman J."/>
            <person name="Nusbaum C."/>
            <person name="Birren B."/>
        </authorList>
    </citation>
    <scope>NUCLEOTIDE SEQUENCE [LARGE SCALE GENOMIC DNA]</scope>
    <source>
        <strain evidence="3">race PST-78</strain>
    </source>
</reference>
<comment type="caution">
    <text evidence="2">The sequence shown here is derived from an EMBL/GenBank/DDBJ whole genome shotgun (WGS) entry which is preliminary data.</text>
</comment>
<evidence type="ECO:0000313" key="3">
    <source>
        <dbReference type="Proteomes" id="UP000054564"/>
    </source>
</evidence>
<evidence type="ECO:0000313" key="2">
    <source>
        <dbReference type="EMBL" id="KNF03229.1"/>
    </source>
</evidence>
<proteinExistence type="predicted"/>
<sequence>MTTPVKDPPTSENQEQLSSSFNQNPSPSQTLDDDESLIATDLQSRVLPPKSPIDLRSLVVMGSQERYHLPELTRDNYLDWEGKVVSVLRSKDLYDLVLDKEEKSRDEKGQFIAKDKDVVCIHRLNQAHAIMYTRIHPSLTGRLSQNKGKICPIALWSNIQAFGAGKKKANVFKVWYKLNHLELRSNNITQFTTEYWNCIATLQSLDQPIEPQSLGHALLAKIPSSLNHVQDALIAAGSSSNAEVSHESVLDLLDSQLSAAIPEVRTQPNHPLPRSSEPGEAAALLTQRCPQGRHISSPTHTADNCFSLHLEKLVEFRKAMKAKQEAEAHLAMFVPPSIYNVEVSDGQGHSNSNLVDSLQALPSTFNNDDSDGHESEVSLI</sequence>
<protein>
    <submittedName>
        <fullName evidence="2">Uncharacterized protein</fullName>
    </submittedName>
</protein>
<dbReference type="EMBL" id="AJIL01000018">
    <property type="protein sequence ID" value="KNF03229.1"/>
    <property type="molecule type" value="Genomic_DNA"/>
</dbReference>
<gene>
    <name evidence="2" type="ORF">PSTG_03493</name>
</gene>